<dbReference type="SUPFAM" id="SSF53448">
    <property type="entry name" value="Nucleotide-diphospho-sugar transferases"/>
    <property type="match status" value="1"/>
</dbReference>
<dbReference type="InterPro" id="IPR029044">
    <property type="entry name" value="Nucleotide-diphossugar_trans"/>
</dbReference>
<evidence type="ECO:0000259" key="1">
    <source>
        <dbReference type="Pfam" id="PF00535"/>
    </source>
</evidence>
<dbReference type="EC" id="2.4.-.-" evidence="2"/>
<keyword evidence="2" id="KW-0808">Transferase</keyword>
<reference evidence="2 3" key="1">
    <citation type="journal article" date="2024" name="Proc. Natl. Acad. Sci. U.S.A.">
        <title>The evolutionary genomics of adaptation to stress in wild rhizobium bacteria.</title>
        <authorList>
            <person name="Kehlet-Delgado H."/>
            <person name="Montoya A.P."/>
            <person name="Jensen K.T."/>
            <person name="Wendlandt C.E."/>
            <person name="Dexheimer C."/>
            <person name="Roberts M."/>
            <person name="Torres Martinez L."/>
            <person name="Friesen M.L."/>
            <person name="Griffitts J.S."/>
            <person name="Porter S.S."/>
        </authorList>
    </citation>
    <scope>NUCLEOTIDE SEQUENCE [LARGE SCALE GENOMIC DNA]</scope>
    <source>
        <strain evidence="2 3">M0729</strain>
    </source>
</reference>
<keyword evidence="2" id="KW-0328">Glycosyltransferase</keyword>
<dbReference type="RefSeq" id="WP_287276340.1">
    <property type="nucleotide sequence ID" value="NZ_JAMYMY010000003.1"/>
</dbReference>
<evidence type="ECO:0000313" key="2">
    <source>
        <dbReference type="EMBL" id="MER8934935.1"/>
    </source>
</evidence>
<protein>
    <submittedName>
        <fullName evidence="2">Glycosyltransferase</fullName>
        <ecNumber evidence="2">2.4.-.-</ecNumber>
    </submittedName>
</protein>
<dbReference type="EMBL" id="JAMYPJ010000026">
    <property type="protein sequence ID" value="MER8934935.1"/>
    <property type="molecule type" value="Genomic_DNA"/>
</dbReference>
<dbReference type="GO" id="GO:0016757">
    <property type="term" value="F:glycosyltransferase activity"/>
    <property type="evidence" value="ECO:0007669"/>
    <property type="project" value="UniProtKB-KW"/>
</dbReference>
<comment type="caution">
    <text evidence="2">The sequence shown here is derived from an EMBL/GenBank/DDBJ whole genome shotgun (WGS) entry which is preliminary data.</text>
</comment>
<evidence type="ECO:0000313" key="3">
    <source>
        <dbReference type="Proteomes" id="UP001464387"/>
    </source>
</evidence>
<dbReference type="Gene3D" id="3.90.550.10">
    <property type="entry name" value="Spore Coat Polysaccharide Biosynthesis Protein SpsA, Chain A"/>
    <property type="match status" value="1"/>
</dbReference>
<dbReference type="PANTHER" id="PTHR43685">
    <property type="entry name" value="GLYCOSYLTRANSFERASE"/>
    <property type="match status" value="1"/>
</dbReference>
<proteinExistence type="predicted"/>
<dbReference type="InterPro" id="IPR001173">
    <property type="entry name" value="Glyco_trans_2-like"/>
</dbReference>
<gene>
    <name evidence="2" type="ORF">NKI33_18390</name>
</gene>
<name>A0ABV1YID1_9HYPH</name>
<keyword evidence="3" id="KW-1185">Reference proteome</keyword>
<accession>A0ABV1YID1</accession>
<dbReference type="Pfam" id="PF00535">
    <property type="entry name" value="Glycos_transf_2"/>
    <property type="match status" value="1"/>
</dbReference>
<organism evidence="2 3">
    <name type="scientific">Mesorhizobium opportunistum</name>
    <dbReference type="NCBI Taxonomy" id="593909"/>
    <lineage>
        <taxon>Bacteria</taxon>
        <taxon>Pseudomonadati</taxon>
        <taxon>Pseudomonadota</taxon>
        <taxon>Alphaproteobacteria</taxon>
        <taxon>Hyphomicrobiales</taxon>
        <taxon>Phyllobacteriaceae</taxon>
        <taxon>Mesorhizobium</taxon>
    </lineage>
</organism>
<dbReference type="PANTHER" id="PTHR43685:SF2">
    <property type="entry name" value="GLYCOSYLTRANSFERASE 2-LIKE DOMAIN-CONTAINING PROTEIN"/>
    <property type="match status" value="1"/>
</dbReference>
<sequence>MRLSVIMPVYNREHYVVAALRSLLRQRDDAELDVIVVDDGSTDGTVDIVRAVMREASCIRLFHQAHQGVASARNTGLGQLQPQTQFVSFLDSDDISPSGRFKADLVHFKADPSLDLTYSLMMMVEDLDDEMLEPTPGSRRKIARGLSLAAGTFSRRLIDRIGSFDEAFRQAEDTDYLLRVFESGPRFVMPDTIALYYRRHPGNMTREPGVPLREYMRAIHKSMKRRKADPSLHTVDGIFDLKDSADWRFM</sequence>
<dbReference type="InterPro" id="IPR050834">
    <property type="entry name" value="Glycosyltransf_2"/>
</dbReference>
<dbReference type="Proteomes" id="UP001464387">
    <property type="component" value="Unassembled WGS sequence"/>
</dbReference>
<feature type="domain" description="Glycosyltransferase 2-like" evidence="1">
    <location>
        <begin position="4"/>
        <end position="103"/>
    </location>
</feature>